<dbReference type="EMBL" id="SMAD01000001">
    <property type="protein sequence ID" value="TCS89848.1"/>
    <property type="molecule type" value="Genomic_DNA"/>
</dbReference>
<comment type="caution">
    <text evidence="4">The sequence shown here is derived from an EMBL/GenBank/DDBJ whole genome shotgun (WGS) entry which is preliminary data.</text>
</comment>
<keyword evidence="3" id="KW-0732">Signal</keyword>
<dbReference type="Proteomes" id="UP000295807">
    <property type="component" value="Unassembled WGS sequence"/>
</dbReference>
<keyword evidence="4" id="KW-0645">Protease</keyword>
<accession>A0A4R3KWR1</accession>
<keyword evidence="5" id="KW-1185">Reference proteome</keyword>
<name>A0A4R3KWR1_9SPHI</name>
<protein>
    <submittedName>
        <fullName evidence="4">D-alanyl-D-alanine carboxypeptidase/D-alanyl-D-alanine-endopeptidase (Penicillin-binding protein 4)</fullName>
    </submittedName>
</protein>
<dbReference type="SUPFAM" id="SSF56601">
    <property type="entry name" value="beta-lactamase/transpeptidase-like"/>
    <property type="match status" value="1"/>
</dbReference>
<comment type="similarity">
    <text evidence="1">Belongs to the peptidase S13 family.</text>
</comment>
<reference evidence="4 5" key="1">
    <citation type="submission" date="2019-03" db="EMBL/GenBank/DDBJ databases">
        <title>Genomic Encyclopedia of Type Strains, Phase IV (KMG-IV): sequencing the most valuable type-strain genomes for metagenomic binning, comparative biology and taxonomic classification.</title>
        <authorList>
            <person name="Goeker M."/>
        </authorList>
    </citation>
    <scope>NUCLEOTIDE SEQUENCE [LARGE SCALE GENOMIC DNA]</scope>
    <source>
        <strain evidence="4 5">DSM 21100</strain>
    </source>
</reference>
<dbReference type="AlphaFoldDB" id="A0A4R3KWR1"/>
<evidence type="ECO:0000313" key="4">
    <source>
        <dbReference type="EMBL" id="TCS89848.1"/>
    </source>
</evidence>
<evidence type="ECO:0000256" key="1">
    <source>
        <dbReference type="ARBA" id="ARBA00006096"/>
    </source>
</evidence>
<keyword evidence="4" id="KW-0121">Carboxypeptidase</keyword>
<dbReference type="OrthoDB" id="9802627at2"/>
<dbReference type="GO" id="GO:0000270">
    <property type="term" value="P:peptidoglycan metabolic process"/>
    <property type="evidence" value="ECO:0007669"/>
    <property type="project" value="TreeGrafter"/>
</dbReference>
<gene>
    <name evidence="4" type="ORF">EDD80_10145</name>
</gene>
<dbReference type="RefSeq" id="WP_132127330.1">
    <property type="nucleotide sequence ID" value="NZ_CP042432.1"/>
</dbReference>
<evidence type="ECO:0000313" key="5">
    <source>
        <dbReference type="Proteomes" id="UP000295807"/>
    </source>
</evidence>
<dbReference type="Gene3D" id="3.40.710.10">
    <property type="entry name" value="DD-peptidase/beta-lactamase superfamily"/>
    <property type="match status" value="2"/>
</dbReference>
<dbReference type="PRINTS" id="PR00922">
    <property type="entry name" value="DADACBPTASE3"/>
</dbReference>
<dbReference type="GO" id="GO:0006508">
    <property type="term" value="P:proteolysis"/>
    <property type="evidence" value="ECO:0007669"/>
    <property type="project" value="InterPro"/>
</dbReference>
<feature type="signal peptide" evidence="3">
    <location>
        <begin position="1"/>
        <end position="18"/>
    </location>
</feature>
<dbReference type="InterPro" id="IPR000667">
    <property type="entry name" value="Peptidase_S13"/>
</dbReference>
<sequence>MRILFTCCLVLGCGTALSQINDNKLARMIADSEVLGAHFTGLMISDAESGQPLAAYNAGKYFTPASNTKLLTFYTSLRMLGDSVPALQYMISGDSLFFRGTGDPSLVHTFLKSRRALDFLENAPQRHIFYSQRPYEDPGLGPGWAWDDYPYSFQPERSVFPFHDNSADFQVKAGVPPEVFPAVLAPRLRCDSAFQPDKFRIERDYGSNVFRYPAGPLPGFYFRRIPFRPSAGLLLSFLQDTLGREITPIRRSIPNGAPRIYSLPLDSVLARMMKVSDNFIAEQMLLVCSSLLGDTLASEDMIHYAKEHFLQNLPDSIAWVDGSGLSRYNMVTPRSLVAVLERLYKEFPRERLFPMLAIGGKEGTIEGYFKEEPPYVFAKTGTLSNQHNLSGYLLGKSGKVLIFSFMNNNFMTPVREVRKEMERLLMEIREKY</sequence>
<keyword evidence="2" id="KW-0378">Hydrolase</keyword>
<dbReference type="PANTHER" id="PTHR30023:SF0">
    <property type="entry name" value="PENICILLIN-SENSITIVE CARBOXYPEPTIDASE A"/>
    <property type="match status" value="1"/>
</dbReference>
<feature type="chain" id="PRO_5020900281" evidence="3">
    <location>
        <begin position="19"/>
        <end position="432"/>
    </location>
</feature>
<proteinExistence type="inferred from homology"/>
<dbReference type="PANTHER" id="PTHR30023">
    <property type="entry name" value="D-ALANYL-D-ALANINE CARBOXYPEPTIDASE"/>
    <property type="match status" value="1"/>
</dbReference>
<evidence type="ECO:0000256" key="2">
    <source>
        <dbReference type="ARBA" id="ARBA00022801"/>
    </source>
</evidence>
<dbReference type="InterPro" id="IPR012338">
    <property type="entry name" value="Beta-lactam/transpept-like"/>
</dbReference>
<dbReference type="GO" id="GO:0004185">
    <property type="term" value="F:serine-type carboxypeptidase activity"/>
    <property type="evidence" value="ECO:0007669"/>
    <property type="project" value="InterPro"/>
</dbReference>
<organism evidence="4 5">
    <name type="scientific">Anseongella ginsenosidimutans</name>
    <dbReference type="NCBI Taxonomy" id="496056"/>
    <lineage>
        <taxon>Bacteria</taxon>
        <taxon>Pseudomonadati</taxon>
        <taxon>Bacteroidota</taxon>
        <taxon>Sphingobacteriia</taxon>
        <taxon>Sphingobacteriales</taxon>
        <taxon>Sphingobacteriaceae</taxon>
        <taxon>Anseongella</taxon>
    </lineage>
</organism>
<dbReference type="Pfam" id="PF02113">
    <property type="entry name" value="Peptidase_S13"/>
    <property type="match status" value="2"/>
</dbReference>
<evidence type="ECO:0000256" key="3">
    <source>
        <dbReference type="SAM" id="SignalP"/>
    </source>
</evidence>